<keyword evidence="7" id="KW-1185">Reference proteome</keyword>
<feature type="transmembrane region" description="Helical" evidence="6">
    <location>
        <begin position="69"/>
        <end position="88"/>
    </location>
</feature>
<dbReference type="VEuPathDB" id="VectorBase:MDOMA2_000770"/>
<dbReference type="GeneID" id="109612477"/>
<keyword evidence="3 6" id="KW-0812">Transmembrane</keyword>
<keyword evidence="6" id="KW-0807">Transducer</keyword>
<organism evidence="7 8">
    <name type="scientific">Musca domestica</name>
    <name type="common">House fly</name>
    <dbReference type="NCBI Taxonomy" id="7370"/>
    <lineage>
        <taxon>Eukaryota</taxon>
        <taxon>Metazoa</taxon>
        <taxon>Ecdysozoa</taxon>
        <taxon>Arthropoda</taxon>
        <taxon>Hexapoda</taxon>
        <taxon>Insecta</taxon>
        <taxon>Pterygota</taxon>
        <taxon>Neoptera</taxon>
        <taxon>Endopterygota</taxon>
        <taxon>Diptera</taxon>
        <taxon>Brachycera</taxon>
        <taxon>Muscomorpha</taxon>
        <taxon>Muscoidea</taxon>
        <taxon>Muscidae</taxon>
        <taxon>Musca</taxon>
    </lineage>
</organism>
<reference evidence="8" key="1">
    <citation type="submission" date="2025-08" db="UniProtKB">
        <authorList>
            <consortium name="RefSeq"/>
        </authorList>
    </citation>
    <scope>IDENTIFICATION</scope>
    <source>
        <strain evidence="8">Aabys</strain>
        <tissue evidence="8">Whole body</tissue>
    </source>
</reference>
<evidence type="ECO:0000256" key="2">
    <source>
        <dbReference type="ARBA" id="ARBA00022475"/>
    </source>
</evidence>
<evidence type="ECO:0000256" key="3">
    <source>
        <dbReference type="ARBA" id="ARBA00022692"/>
    </source>
</evidence>
<dbReference type="Pfam" id="PF08395">
    <property type="entry name" value="7tm_7"/>
    <property type="match status" value="1"/>
</dbReference>
<proteinExistence type="inferred from homology"/>
<keyword evidence="4 6" id="KW-1133">Transmembrane helix</keyword>
<comment type="subcellular location">
    <subcellularLocation>
        <location evidence="1 6">Cell membrane</location>
        <topology evidence="1 6">Multi-pass membrane protein</topology>
    </subcellularLocation>
</comment>
<dbReference type="OrthoDB" id="6366728at2759"/>
<dbReference type="GO" id="GO:0005886">
    <property type="term" value="C:plasma membrane"/>
    <property type="evidence" value="ECO:0007669"/>
    <property type="project" value="UniProtKB-SubCell"/>
</dbReference>
<evidence type="ECO:0000313" key="8">
    <source>
        <dbReference type="RefSeq" id="XP_019892120.2"/>
    </source>
</evidence>
<dbReference type="AlphaFoldDB" id="A0A9J7IGH1"/>
<dbReference type="InterPro" id="IPR013604">
    <property type="entry name" value="7TM_chemorcpt"/>
</dbReference>
<name>A0A9J7IGH1_MUSDO</name>
<accession>A0A9J7IGH1</accession>
<gene>
    <name evidence="8" type="primary">LOC109612477</name>
</gene>
<dbReference type="Proteomes" id="UP001652621">
    <property type="component" value="Unplaced"/>
</dbReference>
<evidence type="ECO:0000256" key="4">
    <source>
        <dbReference type="ARBA" id="ARBA00022989"/>
    </source>
</evidence>
<feature type="transmembrane region" description="Helical" evidence="6">
    <location>
        <begin position="119"/>
        <end position="139"/>
    </location>
</feature>
<evidence type="ECO:0000256" key="6">
    <source>
        <dbReference type="RuleBase" id="RU363108"/>
    </source>
</evidence>
<evidence type="ECO:0000256" key="5">
    <source>
        <dbReference type="ARBA" id="ARBA00023136"/>
    </source>
</evidence>
<dbReference type="GO" id="GO:0050909">
    <property type="term" value="P:sensory perception of taste"/>
    <property type="evidence" value="ECO:0007669"/>
    <property type="project" value="InterPro"/>
</dbReference>
<dbReference type="GO" id="GO:0007165">
    <property type="term" value="P:signal transduction"/>
    <property type="evidence" value="ECO:0007669"/>
    <property type="project" value="UniProtKB-KW"/>
</dbReference>
<comment type="caution">
    <text evidence="6">Lacks conserved residue(s) required for the propagation of feature annotation.</text>
</comment>
<keyword evidence="5 6" id="KW-0472">Membrane</keyword>
<dbReference type="RefSeq" id="XP_019892120.2">
    <property type="nucleotide sequence ID" value="XM_020036561.2"/>
</dbReference>
<comment type="similarity">
    <text evidence="6">Belongs to the insect chemoreceptor superfamily. Gustatory receptor (GR) family.</text>
</comment>
<evidence type="ECO:0000313" key="7">
    <source>
        <dbReference type="Proteomes" id="UP001652621"/>
    </source>
</evidence>
<comment type="function">
    <text evidence="6">Gustatory receptor which mediates acceptance or avoidance behavior, depending on its substrates.</text>
</comment>
<feature type="transmembrane region" description="Helical" evidence="6">
    <location>
        <begin position="28"/>
        <end position="49"/>
    </location>
</feature>
<keyword evidence="6 8" id="KW-0675">Receptor</keyword>
<sequence>MVLALLFGIAYSFGLLSCAYSRRERRFYINNLLMIWCIGMTITVTIGSAKQLYAAYNDDKINLANAETLYYYISIVGVVLSYICQLVQTTELREFLSNVPLFEILDYFELKRSVVKSSIQIILVKTVVFPIILEINLLIRQSRNEPEESLLKTFYTLFPTVVSNFLPNCAFSSIVVCYHTMRTLNLRLEKIEKEANFYQDVKQIILHKRFYRMQKFCNLADTLDELSQKYTLICGYTLRYVDINSVAIMATLLCNLFAITGGLFQEYNALADTFINKENYDVFDALTNGVFLSIAVADIALYGSMANDCLEAVHETSIILKRIQINNCDIRFRQSVEKFSLQIFVENFKIQPLGMLEINVGLLHDVLSAVTSFLLILIQSDLTLRFSLK</sequence>
<feature type="transmembrane region" description="Helical" evidence="6">
    <location>
        <begin position="246"/>
        <end position="264"/>
    </location>
</feature>
<keyword evidence="2 6" id="KW-1003">Cell membrane</keyword>
<evidence type="ECO:0000256" key="1">
    <source>
        <dbReference type="ARBA" id="ARBA00004651"/>
    </source>
</evidence>
<dbReference type="KEGG" id="mde:109612477"/>
<protein>
    <recommendedName>
        <fullName evidence="6">Gustatory receptor</fullName>
    </recommendedName>
</protein>